<dbReference type="Pfam" id="PF00034">
    <property type="entry name" value="Cytochrom_C"/>
    <property type="match status" value="2"/>
</dbReference>
<keyword evidence="13" id="KW-1185">Reference proteome</keyword>
<keyword evidence="6" id="KW-0249">Electron transport</keyword>
<dbReference type="GO" id="GO:0042597">
    <property type="term" value="C:periplasmic space"/>
    <property type="evidence" value="ECO:0007669"/>
    <property type="project" value="UniProtKB-SubCell"/>
</dbReference>
<evidence type="ECO:0000256" key="9">
    <source>
        <dbReference type="PIRSR" id="PIRSR000005-2"/>
    </source>
</evidence>
<feature type="binding site" description="covalent" evidence="8">
    <location>
        <position position="66"/>
    </location>
    <ligand>
        <name>heme c</name>
        <dbReference type="ChEBI" id="CHEBI:61717"/>
        <label>1</label>
    </ligand>
</feature>
<dbReference type="PANTHER" id="PTHR33751:SF9">
    <property type="entry name" value="CYTOCHROME C4"/>
    <property type="match status" value="1"/>
</dbReference>
<evidence type="ECO:0000256" key="10">
    <source>
        <dbReference type="SAM" id="SignalP"/>
    </source>
</evidence>
<keyword evidence="10" id="KW-0732">Signal</keyword>
<feature type="binding site" description="axial binding residue" evidence="9">
    <location>
        <position position="109"/>
    </location>
    <ligand>
        <name>heme c</name>
        <dbReference type="ChEBI" id="CHEBI:61717"/>
        <label>1</label>
    </ligand>
    <ligandPart>
        <name>Fe</name>
        <dbReference type="ChEBI" id="CHEBI:18248"/>
    </ligandPart>
</feature>
<keyword evidence="7 9" id="KW-0408">Iron</keyword>
<keyword evidence="3 8" id="KW-0349">Heme</keyword>
<gene>
    <name evidence="12" type="ORF">FU658_03405</name>
</gene>
<evidence type="ECO:0000259" key="11">
    <source>
        <dbReference type="PROSITE" id="PS51007"/>
    </source>
</evidence>
<dbReference type="Gene3D" id="1.10.760.10">
    <property type="entry name" value="Cytochrome c-like domain"/>
    <property type="match status" value="2"/>
</dbReference>
<feature type="domain" description="Cytochrome c" evidence="11">
    <location>
        <begin position="145"/>
        <end position="245"/>
    </location>
</feature>
<dbReference type="GO" id="GO:0005506">
    <property type="term" value="F:iron ion binding"/>
    <property type="evidence" value="ECO:0007669"/>
    <property type="project" value="InterPro"/>
</dbReference>
<evidence type="ECO:0000256" key="6">
    <source>
        <dbReference type="ARBA" id="ARBA00022982"/>
    </source>
</evidence>
<sequence length="248" mass="25826">MTFTRILGLAGLLIAVPAFAQSGAESAATVTPIEEETPAQVAPLAAADETSNPGDIAAGQQKSAVCVACHGIDGNSSDPQYPKLAGQHERYTARQLALYRSGDRSDPIMMGFAAGLSAQDMRDLGAYFASQTGSPGVADESPITSGPNQGRQFFEVGRDLYRGGDAERGIPACLACHGPAGTGNPGPSYPKVAGQHSQYTAQILRAYRDGKVLPGENLGDVMAAIARDLTDEEIDSLSSYIEGLHSAR</sequence>
<evidence type="ECO:0000256" key="8">
    <source>
        <dbReference type="PIRSR" id="PIRSR000005-1"/>
    </source>
</evidence>
<feature type="binding site" description="covalent" evidence="8">
    <location>
        <position position="176"/>
    </location>
    <ligand>
        <name>heme c</name>
        <dbReference type="ChEBI" id="CHEBI:61717"/>
        <label>2</label>
    </ligand>
</feature>
<keyword evidence="2" id="KW-0813">Transport</keyword>
<dbReference type="SUPFAM" id="SSF46626">
    <property type="entry name" value="Cytochrome c"/>
    <property type="match status" value="2"/>
</dbReference>
<dbReference type="OrthoDB" id="9773456at2"/>
<keyword evidence="4 9" id="KW-0479">Metal-binding</keyword>
<evidence type="ECO:0000256" key="3">
    <source>
        <dbReference type="ARBA" id="ARBA00022617"/>
    </source>
</evidence>
<proteinExistence type="predicted"/>
<protein>
    <submittedName>
        <fullName evidence="12">Cytochrome c4</fullName>
    </submittedName>
</protein>
<evidence type="ECO:0000256" key="7">
    <source>
        <dbReference type="ARBA" id="ARBA00023004"/>
    </source>
</evidence>
<dbReference type="InterPro" id="IPR024167">
    <property type="entry name" value="Cytochrome_c4-like"/>
</dbReference>
<comment type="caution">
    <text evidence="12">The sequence shown here is derived from an EMBL/GenBank/DDBJ whole genome shotgun (WGS) entry which is preliminary data.</text>
</comment>
<dbReference type="InterPro" id="IPR036909">
    <property type="entry name" value="Cyt_c-like_dom_sf"/>
</dbReference>
<feature type="chain" id="PRO_5022955158" evidence="10">
    <location>
        <begin position="21"/>
        <end position="248"/>
    </location>
</feature>
<feature type="domain" description="Cytochrome c" evidence="11">
    <location>
        <begin position="54"/>
        <end position="132"/>
    </location>
</feature>
<keyword evidence="5" id="KW-0574">Periplasm</keyword>
<accession>A0A5C8KVV7</accession>
<evidence type="ECO:0000256" key="5">
    <source>
        <dbReference type="ARBA" id="ARBA00022764"/>
    </source>
</evidence>
<dbReference type="PIRSF" id="PIRSF000005">
    <property type="entry name" value="Cytochrome_c4"/>
    <property type="match status" value="1"/>
</dbReference>
<evidence type="ECO:0000313" key="12">
    <source>
        <dbReference type="EMBL" id="TXK64892.1"/>
    </source>
</evidence>
<evidence type="ECO:0000313" key="13">
    <source>
        <dbReference type="Proteomes" id="UP000321248"/>
    </source>
</evidence>
<dbReference type="AlphaFoldDB" id="A0A5C8KVV7"/>
<comment type="subcellular location">
    <subcellularLocation>
        <location evidence="1">Periplasm</location>
    </subcellularLocation>
</comment>
<feature type="binding site" description="axial binding residue" evidence="9">
    <location>
        <position position="177"/>
    </location>
    <ligand>
        <name>heme c</name>
        <dbReference type="ChEBI" id="CHEBI:61717"/>
        <label>2</label>
    </ligand>
    <ligandPart>
        <name>Fe</name>
        <dbReference type="ChEBI" id="CHEBI:18248"/>
    </ligandPart>
</feature>
<dbReference type="InterPro" id="IPR050597">
    <property type="entry name" value="Cytochrome_c_Oxidase_Subunit"/>
</dbReference>
<reference evidence="12 13" key="1">
    <citation type="submission" date="2019-08" db="EMBL/GenBank/DDBJ databases">
        <authorList>
            <person name="Karlyshev A.V."/>
        </authorList>
    </citation>
    <scope>NUCLEOTIDE SEQUENCE [LARGE SCALE GENOMIC DNA]</scope>
    <source>
        <strain evidence="12 13">Alg18-2.2</strain>
    </source>
</reference>
<comment type="PTM">
    <text evidence="8">Binds 2 heme c groups covalently per subunit.</text>
</comment>
<feature type="binding site" description="axial binding residue" evidence="9">
    <location>
        <position position="70"/>
    </location>
    <ligand>
        <name>heme c</name>
        <dbReference type="ChEBI" id="CHEBI:61717"/>
        <label>1</label>
    </ligand>
    <ligandPart>
        <name>Fe</name>
        <dbReference type="ChEBI" id="CHEBI:18248"/>
    </ligandPart>
</feature>
<dbReference type="GO" id="GO:0009055">
    <property type="term" value="F:electron transfer activity"/>
    <property type="evidence" value="ECO:0007669"/>
    <property type="project" value="InterPro"/>
</dbReference>
<organism evidence="12 13">
    <name type="scientific">Alkalisalibacterium limincola</name>
    <dbReference type="NCBI Taxonomy" id="2699169"/>
    <lineage>
        <taxon>Bacteria</taxon>
        <taxon>Pseudomonadati</taxon>
        <taxon>Pseudomonadota</taxon>
        <taxon>Gammaproteobacteria</taxon>
        <taxon>Lysobacterales</taxon>
        <taxon>Lysobacteraceae</taxon>
        <taxon>Alkalisalibacterium</taxon>
    </lineage>
</organism>
<dbReference type="PANTHER" id="PTHR33751">
    <property type="entry name" value="CBB3-TYPE CYTOCHROME C OXIDASE SUBUNIT FIXP"/>
    <property type="match status" value="1"/>
</dbReference>
<dbReference type="RefSeq" id="WP_147890812.1">
    <property type="nucleotide sequence ID" value="NZ_VRTS01000002.1"/>
</dbReference>
<dbReference type="GO" id="GO:0020037">
    <property type="term" value="F:heme binding"/>
    <property type="evidence" value="ECO:0007669"/>
    <property type="project" value="InterPro"/>
</dbReference>
<dbReference type="EMBL" id="VRTS01000002">
    <property type="protein sequence ID" value="TXK64892.1"/>
    <property type="molecule type" value="Genomic_DNA"/>
</dbReference>
<evidence type="ECO:0000256" key="4">
    <source>
        <dbReference type="ARBA" id="ARBA00022723"/>
    </source>
</evidence>
<dbReference type="InterPro" id="IPR009056">
    <property type="entry name" value="Cyt_c-like_dom"/>
</dbReference>
<feature type="binding site" description="covalent" evidence="8">
    <location>
        <position position="69"/>
    </location>
    <ligand>
        <name>heme c</name>
        <dbReference type="ChEBI" id="CHEBI:61717"/>
        <label>1</label>
    </ligand>
</feature>
<feature type="binding site" description="axial binding residue" evidence="9">
    <location>
        <position position="222"/>
    </location>
    <ligand>
        <name>heme c</name>
        <dbReference type="ChEBI" id="CHEBI:61717"/>
        <label>2</label>
    </ligand>
    <ligandPart>
        <name>Fe</name>
        <dbReference type="ChEBI" id="CHEBI:18248"/>
    </ligandPart>
</feature>
<dbReference type="PROSITE" id="PS51007">
    <property type="entry name" value="CYTC"/>
    <property type="match status" value="2"/>
</dbReference>
<feature type="signal peptide" evidence="10">
    <location>
        <begin position="1"/>
        <end position="20"/>
    </location>
</feature>
<feature type="binding site" description="covalent" evidence="8">
    <location>
        <position position="173"/>
    </location>
    <ligand>
        <name>heme c</name>
        <dbReference type="ChEBI" id="CHEBI:61717"/>
        <label>2</label>
    </ligand>
</feature>
<name>A0A5C8KVV7_9GAMM</name>
<evidence type="ECO:0000256" key="1">
    <source>
        <dbReference type="ARBA" id="ARBA00004418"/>
    </source>
</evidence>
<dbReference type="Proteomes" id="UP000321248">
    <property type="component" value="Unassembled WGS sequence"/>
</dbReference>
<evidence type="ECO:0000256" key="2">
    <source>
        <dbReference type="ARBA" id="ARBA00022448"/>
    </source>
</evidence>